<feature type="compositionally biased region" description="Polar residues" evidence="6">
    <location>
        <begin position="19"/>
        <end position="35"/>
    </location>
</feature>
<feature type="compositionally biased region" description="Acidic residues" evidence="6">
    <location>
        <begin position="457"/>
        <end position="476"/>
    </location>
</feature>
<dbReference type="CDD" id="cd22920">
    <property type="entry name" value="HFD_CENP-T"/>
    <property type="match status" value="1"/>
</dbReference>
<dbReference type="EMBL" id="HADX01012847">
    <property type="protein sequence ID" value="SBP35079.1"/>
    <property type="molecule type" value="Transcribed_RNA"/>
</dbReference>
<feature type="region of interest" description="Disordered" evidence="6">
    <location>
        <begin position="19"/>
        <end position="59"/>
    </location>
</feature>
<dbReference type="InterPro" id="IPR035425">
    <property type="entry name" value="CENP-T/H4_C"/>
</dbReference>
<evidence type="ECO:0000256" key="5">
    <source>
        <dbReference type="ARBA" id="ARBA00023242"/>
    </source>
</evidence>
<reference evidence="8" key="1">
    <citation type="submission" date="2016-05" db="EMBL/GenBank/DDBJ databases">
        <authorList>
            <person name="Lavstsen T."/>
            <person name="Jespersen J.S."/>
        </authorList>
    </citation>
    <scope>NUCLEOTIDE SEQUENCE</scope>
    <source>
        <tissue evidence="8">Brain</tissue>
    </source>
</reference>
<proteinExistence type="inferred from homology"/>
<feature type="region of interest" description="Disordered" evidence="6">
    <location>
        <begin position="568"/>
        <end position="663"/>
    </location>
</feature>
<feature type="compositionally biased region" description="Basic residues" evidence="6">
    <location>
        <begin position="713"/>
        <end position="722"/>
    </location>
</feature>
<feature type="region of interest" description="Disordered" evidence="6">
    <location>
        <begin position="355"/>
        <end position="555"/>
    </location>
</feature>
<comment type="subcellular location">
    <subcellularLocation>
        <location evidence="2">Chromosome</location>
    </subcellularLocation>
    <subcellularLocation>
        <location evidence="1">Nucleus</location>
    </subcellularLocation>
</comment>
<feature type="compositionally biased region" description="Acidic residues" evidence="6">
    <location>
        <begin position="426"/>
        <end position="448"/>
    </location>
</feature>
<evidence type="ECO:0000256" key="3">
    <source>
        <dbReference type="ARBA" id="ARBA00010137"/>
    </source>
</evidence>
<dbReference type="PANTHER" id="PTHR46904:SF1">
    <property type="entry name" value="CENTROMERE PROTEIN T"/>
    <property type="match status" value="1"/>
</dbReference>
<feature type="region of interest" description="Disordered" evidence="6">
    <location>
        <begin position="195"/>
        <end position="214"/>
    </location>
</feature>
<evidence type="ECO:0000256" key="1">
    <source>
        <dbReference type="ARBA" id="ARBA00004123"/>
    </source>
</evidence>
<feature type="compositionally biased region" description="Acidic residues" evidence="6">
    <location>
        <begin position="491"/>
        <end position="528"/>
    </location>
</feature>
<dbReference type="GO" id="GO:0046982">
    <property type="term" value="F:protein heterodimerization activity"/>
    <property type="evidence" value="ECO:0007669"/>
    <property type="project" value="InterPro"/>
</dbReference>
<dbReference type="SUPFAM" id="SSF47113">
    <property type="entry name" value="Histone-fold"/>
    <property type="match status" value="1"/>
</dbReference>
<dbReference type="InterPro" id="IPR028255">
    <property type="entry name" value="CENP-T"/>
</dbReference>
<reference evidence="8" key="2">
    <citation type="submission" date="2016-06" db="EMBL/GenBank/DDBJ databases">
        <title>The genome of a short-lived fish provides insights into sex chromosome evolution and the genetic control of aging.</title>
        <authorList>
            <person name="Reichwald K."/>
            <person name="Felder M."/>
            <person name="Petzold A."/>
            <person name="Koch P."/>
            <person name="Groth M."/>
            <person name="Platzer M."/>
        </authorList>
    </citation>
    <scope>NUCLEOTIDE SEQUENCE</scope>
    <source>
        <tissue evidence="8">Brain</tissue>
    </source>
</reference>
<dbReference type="AlphaFoldDB" id="A0A1A7WBA4"/>
<dbReference type="Gene3D" id="1.10.20.10">
    <property type="entry name" value="Histone, subunit A"/>
    <property type="match status" value="1"/>
</dbReference>
<dbReference type="GO" id="GO:0000776">
    <property type="term" value="C:kinetochore"/>
    <property type="evidence" value="ECO:0007669"/>
    <property type="project" value="InterPro"/>
</dbReference>
<protein>
    <submittedName>
        <fullName evidence="8">Centromere protein T</fullName>
    </submittedName>
</protein>
<comment type="similarity">
    <text evidence="3">Belongs to the CENP-T/CNN1 family.</text>
</comment>
<dbReference type="GO" id="GO:0051382">
    <property type="term" value="P:kinetochore assembly"/>
    <property type="evidence" value="ECO:0007669"/>
    <property type="project" value="InterPro"/>
</dbReference>
<dbReference type="EMBL" id="HADW01001713">
    <property type="protein sequence ID" value="SBP03113.1"/>
    <property type="molecule type" value="Transcribed_RNA"/>
</dbReference>
<dbReference type="GO" id="GO:0000278">
    <property type="term" value="P:mitotic cell cycle"/>
    <property type="evidence" value="ECO:0007669"/>
    <property type="project" value="TreeGrafter"/>
</dbReference>
<keyword evidence="4" id="KW-0158">Chromosome</keyword>
<feature type="compositionally biased region" description="Basic and acidic residues" evidence="6">
    <location>
        <begin position="633"/>
        <end position="650"/>
    </location>
</feature>
<evidence type="ECO:0000256" key="6">
    <source>
        <dbReference type="SAM" id="MobiDB-lite"/>
    </source>
</evidence>
<dbReference type="PANTHER" id="PTHR46904">
    <property type="entry name" value="CENTROMERE PROTEIN T"/>
    <property type="match status" value="1"/>
</dbReference>
<name>A0A1A7WBA4_9TELE</name>
<feature type="compositionally biased region" description="Basic and acidic residues" evidence="6">
    <location>
        <begin position="123"/>
        <end position="134"/>
    </location>
</feature>
<dbReference type="GO" id="GO:0003677">
    <property type="term" value="F:DNA binding"/>
    <property type="evidence" value="ECO:0007669"/>
    <property type="project" value="InterPro"/>
</dbReference>
<evidence type="ECO:0000256" key="2">
    <source>
        <dbReference type="ARBA" id="ARBA00004286"/>
    </source>
</evidence>
<feature type="domain" description="CENP-T/Histone H4 histone fold" evidence="7">
    <location>
        <begin position="739"/>
        <end position="821"/>
    </location>
</feature>
<dbReference type="InterPro" id="IPR009072">
    <property type="entry name" value="Histone-fold"/>
</dbReference>
<evidence type="ECO:0000256" key="4">
    <source>
        <dbReference type="ARBA" id="ARBA00022454"/>
    </source>
</evidence>
<feature type="compositionally biased region" description="Acidic residues" evidence="6">
    <location>
        <begin position="651"/>
        <end position="663"/>
    </location>
</feature>
<gene>
    <name evidence="8" type="primary">CENPT</name>
</gene>
<feature type="region of interest" description="Disordered" evidence="6">
    <location>
        <begin position="116"/>
        <end position="151"/>
    </location>
</feature>
<organism evidence="8">
    <name type="scientific">Iconisemion striatum</name>
    <dbReference type="NCBI Taxonomy" id="60296"/>
    <lineage>
        <taxon>Eukaryota</taxon>
        <taxon>Metazoa</taxon>
        <taxon>Chordata</taxon>
        <taxon>Craniata</taxon>
        <taxon>Vertebrata</taxon>
        <taxon>Euteleostomi</taxon>
        <taxon>Actinopterygii</taxon>
        <taxon>Neopterygii</taxon>
        <taxon>Teleostei</taxon>
        <taxon>Neoteleostei</taxon>
        <taxon>Acanthomorphata</taxon>
        <taxon>Ovalentaria</taxon>
        <taxon>Atherinomorphae</taxon>
        <taxon>Cyprinodontiformes</taxon>
        <taxon>Nothobranchiidae</taxon>
        <taxon>Iconisemion</taxon>
    </lineage>
</organism>
<dbReference type="GO" id="GO:0005634">
    <property type="term" value="C:nucleus"/>
    <property type="evidence" value="ECO:0007669"/>
    <property type="project" value="UniProtKB-SubCell"/>
</dbReference>
<evidence type="ECO:0000259" key="7">
    <source>
        <dbReference type="Pfam" id="PF15511"/>
    </source>
</evidence>
<keyword evidence="5" id="KW-0539">Nucleus</keyword>
<evidence type="ECO:0000313" key="8">
    <source>
        <dbReference type="EMBL" id="SBP03113.1"/>
    </source>
</evidence>
<feature type="compositionally biased region" description="Acidic residues" evidence="6">
    <location>
        <begin position="355"/>
        <end position="371"/>
    </location>
</feature>
<dbReference type="GO" id="GO:0007059">
    <property type="term" value="P:chromosome segregation"/>
    <property type="evidence" value="ECO:0007669"/>
    <property type="project" value="TreeGrafter"/>
</dbReference>
<feature type="region of interest" description="Disordered" evidence="6">
    <location>
        <begin position="701"/>
        <end position="722"/>
    </location>
</feature>
<accession>A0A1A7WBA4</accession>
<sequence>MDTTEDVSARVLLKRILSTQTPQTPVTYSQSQEVGTSEPRRSSRHSKRRNAETKTPQDILRRSLRQNIRESITGKSQPPTGRRVVSVVLTRMSSSTSMILSDGATPRHLLRNILQTDPVKSPVVHETEPPKKPEPQSADKTATRIHPSTELSELELPDITIGSVASVAKGLSRKRPGRSLNVTAFEKRLKAGKDIDEGADDSSDDHSSLSLSSSTSLTLKTPFADVQTEKRGLQRKVFARRKVTQEDFGAAVSKRQMADVSSRGFVEGNLGEVTNSEGFTLGLSKLDEPDITADIVNCNTVMYDLPDAKISGFSIVSTQDKPSVMSSQLQDITEMEPVEELGKMAKAKTTDVFLSEEDDAASTENAPEDVAEIQTEQSKNDVVDDAGVMSEEAESETSETNEGAESQEVEAQTGEEGVSDSHAEDDKIDDLTEEEEVSPDPQTEEEQGVAEAVELVADSESEDIESSHSEEEEDAQDPVTEHMAISVSFQGDDEAEAHSEDEEDVATSQTEDEYDEQREEKEEEEEDQSLEHLQQVSSHISRRARRSQGALVVPVSEVREDVADEAVFSPGWSDSKSKAHTSIGLNASAEMENHDLRRTRTRSLVSTKLSVQDEDDVSDTGNVPAAGSKASFRHPELTQDIQVSEHKSTDSSEEDADQDELDDDLDENVEEFPCKTPAFVKEKKIFICAASPSVFKNAPANGTSEALPAAKPKQARQRKTRTASKKGVLPKSYLMSTFRHFAKTKVSADVYPVLNEIMDAFFDRMVEDLETYAAHANRKTIEFEDAVLLLKRQGHVNDKIPVEVLIEKYLRMEQRKILIPIATSGNVVVPKMR</sequence>
<dbReference type="Pfam" id="PF15511">
    <property type="entry name" value="CENP-T_C"/>
    <property type="match status" value="1"/>
</dbReference>